<dbReference type="PROSITE" id="PS50090">
    <property type="entry name" value="MYB_LIKE"/>
    <property type="match status" value="1"/>
</dbReference>
<dbReference type="SUPFAM" id="SSF46689">
    <property type="entry name" value="Homeodomain-like"/>
    <property type="match status" value="1"/>
</dbReference>
<gene>
    <name evidence="10" type="primary">LOC111024889</name>
</gene>
<evidence type="ECO:0000313" key="10">
    <source>
        <dbReference type="RefSeq" id="XP_022158400.1"/>
    </source>
</evidence>
<dbReference type="FunFam" id="1.10.10.60:FF:000259">
    <property type="entry name" value="MYB transcription factor"/>
    <property type="match status" value="1"/>
</dbReference>
<feature type="domain" description="Myb-like" evidence="7">
    <location>
        <begin position="1"/>
        <end position="43"/>
    </location>
</feature>
<evidence type="ECO:0000256" key="6">
    <source>
        <dbReference type="ARBA" id="ARBA00023242"/>
    </source>
</evidence>
<protein>
    <submittedName>
        <fullName evidence="10">Transcription factor MYB48-like</fullName>
    </submittedName>
</protein>
<feature type="domain" description="HTH myb-type" evidence="8">
    <location>
        <begin position="1"/>
        <end position="47"/>
    </location>
</feature>
<evidence type="ECO:0000313" key="9">
    <source>
        <dbReference type="Proteomes" id="UP000504603"/>
    </source>
</evidence>
<evidence type="ECO:0000256" key="5">
    <source>
        <dbReference type="ARBA" id="ARBA00023163"/>
    </source>
</evidence>
<dbReference type="InterPro" id="IPR009057">
    <property type="entry name" value="Homeodomain-like_sf"/>
</dbReference>
<dbReference type="OrthoDB" id="2143914at2759"/>
<dbReference type="CDD" id="cd00167">
    <property type="entry name" value="SANT"/>
    <property type="match status" value="1"/>
</dbReference>
<evidence type="ECO:0000256" key="4">
    <source>
        <dbReference type="ARBA" id="ARBA00023125"/>
    </source>
</evidence>
<dbReference type="Gene3D" id="1.10.10.60">
    <property type="entry name" value="Homeodomain-like"/>
    <property type="match status" value="1"/>
</dbReference>
<dbReference type="Proteomes" id="UP000504603">
    <property type="component" value="Unplaced"/>
</dbReference>
<dbReference type="InterPro" id="IPR017930">
    <property type="entry name" value="Myb_dom"/>
</dbReference>
<dbReference type="PROSITE" id="PS51294">
    <property type="entry name" value="HTH_MYB"/>
    <property type="match status" value="1"/>
</dbReference>
<dbReference type="AlphaFoldDB" id="A0A6J1DVQ9"/>
<sequence>MTPQEEHLVLDLHSKWGNRWSRIARKLPGRTDNEIKNFWRTHMRKIAQEKKKAAAATTVILSPSSSSNCSLASNNPAIDSLPSVEIGEESFYDTGGHRVENTEEEEDYSMDDIWRDIDQTVCDDEKMMCNFSWAPVASPPWEYGQYPPWKVAEEENKAFAAMNIYDHGEAVALT</sequence>
<comment type="subcellular location">
    <subcellularLocation>
        <location evidence="1">Nucleus</location>
    </subcellularLocation>
</comment>
<keyword evidence="2" id="KW-0677">Repeat</keyword>
<dbReference type="SMART" id="SM00717">
    <property type="entry name" value="SANT"/>
    <property type="match status" value="1"/>
</dbReference>
<dbReference type="PANTHER" id="PTHR45675">
    <property type="entry name" value="MYB TRANSCRIPTION FACTOR-RELATED-RELATED"/>
    <property type="match status" value="1"/>
</dbReference>
<dbReference type="GO" id="GO:0005634">
    <property type="term" value="C:nucleus"/>
    <property type="evidence" value="ECO:0007669"/>
    <property type="project" value="UniProtKB-SubCell"/>
</dbReference>
<keyword evidence="6" id="KW-0539">Nucleus</keyword>
<name>A0A6J1DVQ9_MOMCH</name>
<organism evidence="9 10">
    <name type="scientific">Momordica charantia</name>
    <name type="common">Bitter gourd</name>
    <name type="synonym">Balsam pear</name>
    <dbReference type="NCBI Taxonomy" id="3673"/>
    <lineage>
        <taxon>Eukaryota</taxon>
        <taxon>Viridiplantae</taxon>
        <taxon>Streptophyta</taxon>
        <taxon>Embryophyta</taxon>
        <taxon>Tracheophyta</taxon>
        <taxon>Spermatophyta</taxon>
        <taxon>Magnoliopsida</taxon>
        <taxon>eudicotyledons</taxon>
        <taxon>Gunneridae</taxon>
        <taxon>Pentapetalae</taxon>
        <taxon>rosids</taxon>
        <taxon>fabids</taxon>
        <taxon>Cucurbitales</taxon>
        <taxon>Cucurbitaceae</taxon>
        <taxon>Momordiceae</taxon>
        <taxon>Momordica</taxon>
    </lineage>
</organism>
<proteinExistence type="predicted"/>
<dbReference type="GO" id="GO:0003700">
    <property type="term" value="F:DNA-binding transcription factor activity"/>
    <property type="evidence" value="ECO:0007669"/>
    <property type="project" value="InterPro"/>
</dbReference>
<keyword evidence="9" id="KW-1185">Reference proteome</keyword>
<dbReference type="GeneID" id="111024889"/>
<dbReference type="InterPro" id="IPR001005">
    <property type="entry name" value="SANT/Myb"/>
</dbReference>
<evidence type="ECO:0000256" key="2">
    <source>
        <dbReference type="ARBA" id="ARBA00022737"/>
    </source>
</evidence>
<dbReference type="PANTHER" id="PTHR45675:SF115">
    <property type="entry name" value="HOMEODOMAIN-LIKE, MYB-LIKE DOMAIN PROTEIN-RELATED"/>
    <property type="match status" value="1"/>
</dbReference>
<keyword evidence="3" id="KW-0805">Transcription regulation</keyword>
<keyword evidence="4" id="KW-0238">DNA-binding</keyword>
<dbReference type="Pfam" id="PF00249">
    <property type="entry name" value="Myb_DNA-binding"/>
    <property type="match status" value="1"/>
</dbReference>
<evidence type="ECO:0000259" key="8">
    <source>
        <dbReference type="PROSITE" id="PS51294"/>
    </source>
</evidence>
<dbReference type="RefSeq" id="XP_022158400.1">
    <property type="nucleotide sequence ID" value="XM_022302708.1"/>
</dbReference>
<accession>A0A6J1DVQ9</accession>
<evidence type="ECO:0000256" key="1">
    <source>
        <dbReference type="ARBA" id="ARBA00004123"/>
    </source>
</evidence>
<reference evidence="10" key="1">
    <citation type="submission" date="2025-08" db="UniProtKB">
        <authorList>
            <consortium name="RefSeq"/>
        </authorList>
    </citation>
    <scope>IDENTIFICATION</scope>
    <source>
        <strain evidence="10">OHB3-1</strain>
    </source>
</reference>
<evidence type="ECO:0000259" key="7">
    <source>
        <dbReference type="PROSITE" id="PS50090"/>
    </source>
</evidence>
<dbReference type="InterPro" id="IPR044676">
    <property type="entry name" value="EOBI/EOBII-like_plant"/>
</dbReference>
<dbReference type="KEGG" id="mcha:111024889"/>
<keyword evidence="5" id="KW-0804">Transcription</keyword>
<evidence type="ECO:0000256" key="3">
    <source>
        <dbReference type="ARBA" id="ARBA00023015"/>
    </source>
</evidence>
<dbReference type="GO" id="GO:0043565">
    <property type="term" value="F:sequence-specific DNA binding"/>
    <property type="evidence" value="ECO:0007669"/>
    <property type="project" value="InterPro"/>
</dbReference>